<comment type="caution">
    <text evidence="9">The sequence shown here is derived from an EMBL/GenBank/DDBJ whole genome shotgun (WGS) entry which is preliminary data.</text>
</comment>
<dbReference type="OrthoDB" id="53228at2157"/>
<evidence type="ECO:0000256" key="6">
    <source>
        <dbReference type="ARBA" id="ARBA00022993"/>
    </source>
</evidence>
<dbReference type="HAMAP" id="MF_00647">
    <property type="entry name" value="PPAT_arch"/>
    <property type="match status" value="1"/>
</dbReference>
<dbReference type="AlphaFoldDB" id="A0A2V2N1J6"/>
<evidence type="ECO:0000313" key="9">
    <source>
        <dbReference type="EMBL" id="PWR74022.1"/>
    </source>
</evidence>
<dbReference type="InterPro" id="IPR004821">
    <property type="entry name" value="Cyt_trans-like"/>
</dbReference>
<keyword evidence="6 7" id="KW-0173">Coenzyme A biosynthesis</keyword>
<comment type="function">
    <text evidence="7">Reversibly transfers an adenylyl group from ATP to 4'-phosphopantetheine, yielding dephospho-CoA (dPCoA) and pyrophosphate.</text>
</comment>
<dbReference type="GO" id="GO:0005524">
    <property type="term" value="F:ATP binding"/>
    <property type="evidence" value="ECO:0007669"/>
    <property type="project" value="UniProtKB-KW"/>
</dbReference>
<evidence type="ECO:0000256" key="2">
    <source>
        <dbReference type="ARBA" id="ARBA00022679"/>
    </source>
</evidence>
<name>A0A2V2N1J6_9EURY</name>
<dbReference type="GO" id="GO:0004595">
    <property type="term" value="F:pantetheine-phosphate adenylyltransferase activity"/>
    <property type="evidence" value="ECO:0007669"/>
    <property type="project" value="UniProtKB-UniRule"/>
</dbReference>
<organism evidence="9 10">
    <name type="scientific">Methanospirillum lacunae</name>
    <dbReference type="NCBI Taxonomy" id="668570"/>
    <lineage>
        <taxon>Archaea</taxon>
        <taxon>Methanobacteriati</taxon>
        <taxon>Methanobacteriota</taxon>
        <taxon>Stenosarchaea group</taxon>
        <taxon>Methanomicrobia</taxon>
        <taxon>Methanomicrobiales</taxon>
        <taxon>Methanospirillaceae</taxon>
        <taxon>Methanospirillum</taxon>
    </lineage>
</organism>
<proteinExistence type="inferred from homology"/>
<dbReference type="SUPFAM" id="SSF52374">
    <property type="entry name" value="Nucleotidylyl transferase"/>
    <property type="match status" value="1"/>
</dbReference>
<keyword evidence="2 7" id="KW-0808">Transferase</keyword>
<evidence type="ECO:0000256" key="7">
    <source>
        <dbReference type="HAMAP-Rule" id="MF_00647"/>
    </source>
</evidence>
<dbReference type="UniPathway" id="UPA00241"/>
<keyword evidence="1 7" id="KW-0963">Cytoplasm</keyword>
<dbReference type="GO" id="GO:0015937">
    <property type="term" value="P:coenzyme A biosynthetic process"/>
    <property type="evidence" value="ECO:0007669"/>
    <property type="project" value="UniProtKB-UniRule"/>
</dbReference>
<comment type="catalytic activity">
    <reaction evidence="7">
        <text>(R)-4'-phosphopantetheine + ATP + H(+) = 3'-dephospho-CoA + diphosphate</text>
        <dbReference type="Rhea" id="RHEA:19801"/>
        <dbReference type="ChEBI" id="CHEBI:15378"/>
        <dbReference type="ChEBI" id="CHEBI:30616"/>
        <dbReference type="ChEBI" id="CHEBI:33019"/>
        <dbReference type="ChEBI" id="CHEBI:57328"/>
        <dbReference type="ChEBI" id="CHEBI:61723"/>
        <dbReference type="EC" id="2.7.7.3"/>
    </reaction>
</comment>
<sequence>MKVMVGGTFDPLHDGHRFLISRAFDIAGPDGKVIIGLTSDAFADRKSHPIHPYKDREADLLAFLKEKNVPPIWMIEELHDRFGSTLDADFDALIVSEETFPVAKEINQLRRNKKRPCVEIHQIRCVLAEDGKWISSTRIWRGEIDVHGHVIDHQSQASTKSDDV</sequence>
<dbReference type="RefSeq" id="WP_109967301.1">
    <property type="nucleotide sequence ID" value="NZ_CP176093.1"/>
</dbReference>
<evidence type="ECO:0000256" key="5">
    <source>
        <dbReference type="ARBA" id="ARBA00022840"/>
    </source>
</evidence>
<keyword evidence="5 7" id="KW-0067">ATP-binding</keyword>
<keyword evidence="3 7" id="KW-0548">Nucleotidyltransferase</keyword>
<keyword evidence="4 7" id="KW-0547">Nucleotide-binding</keyword>
<dbReference type="Gene3D" id="3.40.50.620">
    <property type="entry name" value="HUPs"/>
    <property type="match status" value="1"/>
</dbReference>
<feature type="domain" description="Cytidyltransferase-like" evidence="8">
    <location>
        <begin position="4"/>
        <end position="139"/>
    </location>
</feature>
<dbReference type="GO" id="GO:0005737">
    <property type="term" value="C:cytoplasm"/>
    <property type="evidence" value="ECO:0007669"/>
    <property type="project" value="UniProtKB-SubCell"/>
</dbReference>
<reference evidence="9 10" key="1">
    <citation type="submission" date="2018-05" db="EMBL/GenBank/DDBJ databases">
        <title>Draft genome of Methanospirillum lacunae Ki8-1.</title>
        <authorList>
            <person name="Dueholm M.S."/>
            <person name="Nielsen P.H."/>
            <person name="Bakmann L.F."/>
            <person name="Otzen D.E."/>
        </authorList>
    </citation>
    <scope>NUCLEOTIDE SEQUENCE [LARGE SCALE GENOMIC DNA]</scope>
    <source>
        <strain evidence="9 10">Ki8-1</strain>
    </source>
</reference>
<dbReference type="Proteomes" id="UP000245657">
    <property type="component" value="Unassembled WGS sequence"/>
</dbReference>
<evidence type="ECO:0000313" key="10">
    <source>
        <dbReference type="Proteomes" id="UP000245657"/>
    </source>
</evidence>
<evidence type="ECO:0000256" key="3">
    <source>
        <dbReference type="ARBA" id="ARBA00022695"/>
    </source>
</evidence>
<dbReference type="NCBIfam" id="TIGR00125">
    <property type="entry name" value="cyt_tran_rel"/>
    <property type="match status" value="1"/>
</dbReference>
<dbReference type="EMBL" id="QGMY01000002">
    <property type="protein sequence ID" value="PWR74022.1"/>
    <property type="molecule type" value="Genomic_DNA"/>
</dbReference>
<dbReference type="Pfam" id="PF01467">
    <property type="entry name" value="CTP_transf_like"/>
    <property type="match status" value="1"/>
</dbReference>
<dbReference type="NCBIfam" id="NF001985">
    <property type="entry name" value="PRK00777.1"/>
    <property type="match status" value="1"/>
</dbReference>
<accession>A0A2V2N1J6</accession>
<comment type="pathway">
    <text evidence="7">Cofactor biosynthesis; coenzyme A biosynthesis.</text>
</comment>
<evidence type="ECO:0000256" key="1">
    <source>
        <dbReference type="ARBA" id="ARBA00022490"/>
    </source>
</evidence>
<comment type="subcellular location">
    <subcellularLocation>
        <location evidence="7">Cytoplasm</location>
    </subcellularLocation>
</comment>
<comment type="similarity">
    <text evidence="7">Belongs to the eukaryotic CoaD family.</text>
</comment>
<protein>
    <recommendedName>
        <fullName evidence="7">Phosphopantetheine adenylyltransferase</fullName>
        <ecNumber evidence="7">2.7.7.3</ecNumber>
    </recommendedName>
    <alternativeName>
        <fullName evidence="7">Dephospho-CoA pyrophosphorylase</fullName>
    </alternativeName>
    <alternativeName>
        <fullName evidence="7">Pantetheine-phosphate adenylyltransferase</fullName>
        <shortName evidence="7">PPAT</shortName>
    </alternativeName>
</protein>
<evidence type="ECO:0000256" key="4">
    <source>
        <dbReference type="ARBA" id="ARBA00022741"/>
    </source>
</evidence>
<gene>
    <name evidence="7" type="primary">coaD</name>
    <name evidence="9" type="ORF">DK846_02350</name>
</gene>
<evidence type="ECO:0000259" key="8">
    <source>
        <dbReference type="Pfam" id="PF01467"/>
    </source>
</evidence>
<keyword evidence="10" id="KW-1185">Reference proteome</keyword>
<dbReference type="InterPro" id="IPR023540">
    <property type="entry name" value="PPAT_arch"/>
</dbReference>
<dbReference type="InterPro" id="IPR014729">
    <property type="entry name" value="Rossmann-like_a/b/a_fold"/>
</dbReference>
<dbReference type="GeneID" id="97549373"/>
<dbReference type="EC" id="2.7.7.3" evidence="7"/>